<evidence type="ECO:0000256" key="6">
    <source>
        <dbReference type="ARBA" id="ARBA00023049"/>
    </source>
</evidence>
<dbReference type="Gene3D" id="1.20.1050.40">
    <property type="entry name" value="Endopeptidase. Chain P, domain 1"/>
    <property type="match status" value="1"/>
</dbReference>
<dbReference type="GO" id="GO:0006508">
    <property type="term" value="P:proteolysis"/>
    <property type="evidence" value="ECO:0007669"/>
    <property type="project" value="UniProtKB-KW"/>
</dbReference>
<accession>A0A368NGG2</accession>
<comment type="caution">
    <text evidence="9">The sequence shown here is derived from an EMBL/GenBank/DDBJ whole genome shotgun (WGS) entry which is preliminary data.</text>
</comment>
<name>A0A368NGG2_9GAMM</name>
<dbReference type="CDD" id="cd06456">
    <property type="entry name" value="M3A_DCP"/>
    <property type="match status" value="1"/>
</dbReference>
<dbReference type="InterPro" id="IPR024077">
    <property type="entry name" value="Neurolysin/TOP_dom2"/>
</dbReference>
<evidence type="ECO:0000256" key="4">
    <source>
        <dbReference type="ARBA" id="ARBA00022801"/>
    </source>
</evidence>
<dbReference type="FunFam" id="3.40.390.10:FF:000009">
    <property type="entry name" value="Oligopeptidase A"/>
    <property type="match status" value="1"/>
</dbReference>
<evidence type="ECO:0000256" key="3">
    <source>
        <dbReference type="ARBA" id="ARBA00022723"/>
    </source>
</evidence>
<proteinExistence type="inferred from homology"/>
<dbReference type="EMBL" id="QPID01000007">
    <property type="protein sequence ID" value="RCU49286.1"/>
    <property type="molecule type" value="Genomic_DNA"/>
</dbReference>
<dbReference type="InterPro" id="IPR034005">
    <property type="entry name" value="M3A_DCP"/>
</dbReference>
<dbReference type="InterPro" id="IPR001567">
    <property type="entry name" value="Pept_M3A_M3B_dom"/>
</dbReference>
<keyword evidence="10" id="KW-1185">Reference proteome</keyword>
<dbReference type="InterPro" id="IPR045090">
    <property type="entry name" value="Pept_M3A_M3B"/>
</dbReference>
<evidence type="ECO:0000256" key="1">
    <source>
        <dbReference type="ARBA" id="ARBA00006040"/>
    </source>
</evidence>
<keyword evidence="6 7" id="KW-0482">Metalloprotease</keyword>
<dbReference type="PANTHER" id="PTHR43660">
    <property type="entry name" value="DIPEPTIDYL CARBOXYPEPTIDASE"/>
    <property type="match status" value="1"/>
</dbReference>
<evidence type="ECO:0000313" key="9">
    <source>
        <dbReference type="EMBL" id="RCU49286.1"/>
    </source>
</evidence>
<protein>
    <submittedName>
        <fullName evidence="9">M3 family peptidase</fullName>
    </submittedName>
</protein>
<dbReference type="InterPro" id="IPR024079">
    <property type="entry name" value="MetalloPept_cat_dom_sf"/>
</dbReference>
<keyword evidence="2 7" id="KW-0645">Protease</keyword>
<evidence type="ECO:0000256" key="7">
    <source>
        <dbReference type="RuleBase" id="RU003435"/>
    </source>
</evidence>
<reference evidence="9 10" key="1">
    <citation type="submission" date="2018-07" db="EMBL/GenBank/DDBJ databases">
        <title>Corallincola holothuriorum sp. nov., a new facultative anaerobe isolated from sea cucumber Apostichopus japonicus.</title>
        <authorList>
            <person name="Xia H."/>
        </authorList>
    </citation>
    <scope>NUCLEOTIDE SEQUENCE [LARGE SCALE GENOMIC DNA]</scope>
    <source>
        <strain evidence="9 10">C4</strain>
    </source>
</reference>
<evidence type="ECO:0000259" key="8">
    <source>
        <dbReference type="Pfam" id="PF01432"/>
    </source>
</evidence>
<keyword evidence="5 7" id="KW-0862">Zinc</keyword>
<comment type="similarity">
    <text evidence="1 7">Belongs to the peptidase M3 family.</text>
</comment>
<dbReference type="PANTHER" id="PTHR43660:SF1">
    <property type="entry name" value="DIPEPTIDYL CARBOXYPEPTIDASE"/>
    <property type="match status" value="1"/>
</dbReference>
<dbReference type="GO" id="GO:0046872">
    <property type="term" value="F:metal ion binding"/>
    <property type="evidence" value="ECO:0007669"/>
    <property type="project" value="UniProtKB-UniRule"/>
</dbReference>
<dbReference type="OrthoDB" id="9773538at2"/>
<dbReference type="GO" id="GO:0005829">
    <property type="term" value="C:cytosol"/>
    <property type="evidence" value="ECO:0007669"/>
    <property type="project" value="TreeGrafter"/>
</dbReference>
<organism evidence="9 10">
    <name type="scientific">Corallincola holothuriorum</name>
    <dbReference type="NCBI Taxonomy" id="2282215"/>
    <lineage>
        <taxon>Bacteria</taxon>
        <taxon>Pseudomonadati</taxon>
        <taxon>Pseudomonadota</taxon>
        <taxon>Gammaproteobacteria</taxon>
        <taxon>Alteromonadales</taxon>
        <taxon>Psychromonadaceae</taxon>
        <taxon>Corallincola</taxon>
    </lineage>
</organism>
<dbReference type="InterPro" id="IPR024080">
    <property type="entry name" value="Neurolysin/TOP_N"/>
</dbReference>
<evidence type="ECO:0000256" key="5">
    <source>
        <dbReference type="ARBA" id="ARBA00022833"/>
    </source>
</evidence>
<dbReference type="Proteomes" id="UP000252558">
    <property type="component" value="Unassembled WGS sequence"/>
</dbReference>
<sequence length="690" mass="76943">MPVEVAEQVAGVVESNPLMSISPLQYQAPQFDQIKNEHFKPALVAGMAEQLQEVDAIANNPEPATFDNTLVALEKTGALLNRASLVFYNLAGSSSNETIRAIQGELAPKMAAHRDDIYLNKALFKRVDALYQQRESLGLDAESLRLLEVYHRDFVMAGAQLNDAQQQQIRDLNEQEATLTNNFRQMLMAQRDETAVVVDSVDELAGLSEGQIAMLKAAADEKGLDGKYLIYITNTTRQPILTNMDNRALRERVWQASVNRGIAGENATYPLVQQLTALRAEKAKLLGFDTWADYRLAPAMAKTPQAVRDMFSSMVPKVAANVEREAEAIQQMIVAKGETFKLQPWDWAYYANQVRAERFALDESEVKAYFEFKSVLEQGVFFTMNKLFGVTFKPRPDLPVYHEDVLAYEVFDDDGSSLAIFYGDYFAREGKRGGAWMSAFVKQSGLLEAKPVIVNVMNIDKAAAGQPTLVSYDHATTMFHELGHGLHGMFSDVKYPSLSGTSVSRDFVEFPSTYQEDWAANPEVLANYARHYKTGEPMPKALLDKVLASRSFNQGYDTMEYMAAALLDMEWHSLAVDSKVEDVAAFEADALAKNGVKLDYVLPRYRSGYFSHAFPGGYSASYYAYMWSEILAADAFAYTQRSGGLNRASGDKFRKHVLSVGNSIDPMETYKAFRGEAPKTAALLERRGLL</sequence>
<comment type="cofactor">
    <cofactor evidence="7">
        <name>Zn(2+)</name>
        <dbReference type="ChEBI" id="CHEBI:29105"/>
    </cofactor>
    <text evidence="7">Binds 1 zinc ion.</text>
</comment>
<dbReference type="GO" id="GO:0004180">
    <property type="term" value="F:carboxypeptidase activity"/>
    <property type="evidence" value="ECO:0007669"/>
    <property type="project" value="TreeGrafter"/>
</dbReference>
<evidence type="ECO:0000313" key="10">
    <source>
        <dbReference type="Proteomes" id="UP000252558"/>
    </source>
</evidence>
<dbReference type="Gene3D" id="3.40.390.10">
    <property type="entry name" value="Collagenase (Catalytic Domain)"/>
    <property type="match status" value="1"/>
</dbReference>
<dbReference type="Pfam" id="PF01432">
    <property type="entry name" value="Peptidase_M3"/>
    <property type="match status" value="1"/>
</dbReference>
<dbReference type="SUPFAM" id="SSF55486">
    <property type="entry name" value="Metalloproteases ('zincins'), catalytic domain"/>
    <property type="match status" value="1"/>
</dbReference>
<evidence type="ECO:0000256" key="2">
    <source>
        <dbReference type="ARBA" id="ARBA00022670"/>
    </source>
</evidence>
<dbReference type="GO" id="GO:0004222">
    <property type="term" value="F:metalloendopeptidase activity"/>
    <property type="evidence" value="ECO:0007669"/>
    <property type="project" value="InterPro"/>
</dbReference>
<feature type="domain" description="Peptidase M3A/M3B catalytic" evidence="8">
    <location>
        <begin position="241"/>
        <end position="688"/>
    </location>
</feature>
<dbReference type="AlphaFoldDB" id="A0A368NGG2"/>
<keyword evidence="3 7" id="KW-0479">Metal-binding</keyword>
<gene>
    <name evidence="9" type="ORF">DU002_12975</name>
</gene>
<keyword evidence="4 7" id="KW-0378">Hydrolase</keyword>
<dbReference type="Gene3D" id="1.10.1370.10">
    <property type="entry name" value="Neurolysin, domain 3"/>
    <property type="match status" value="1"/>
</dbReference>